<organism evidence="1 2">
    <name type="scientific">Hygrophoropsis aurantiaca</name>
    <dbReference type="NCBI Taxonomy" id="72124"/>
    <lineage>
        <taxon>Eukaryota</taxon>
        <taxon>Fungi</taxon>
        <taxon>Dikarya</taxon>
        <taxon>Basidiomycota</taxon>
        <taxon>Agaricomycotina</taxon>
        <taxon>Agaricomycetes</taxon>
        <taxon>Agaricomycetidae</taxon>
        <taxon>Boletales</taxon>
        <taxon>Coniophorineae</taxon>
        <taxon>Hygrophoropsidaceae</taxon>
        <taxon>Hygrophoropsis</taxon>
    </lineage>
</organism>
<gene>
    <name evidence="1" type="ORF">BJ138DRAFT_1105592</name>
</gene>
<evidence type="ECO:0000313" key="2">
    <source>
        <dbReference type="Proteomes" id="UP000790377"/>
    </source>
</evidence>
<keyword evidence="2" id="KW-1185">Reference proteome</keyword>
<sequence length="236" mass="26948">MPKQNSQPKKTSDQQRRATLRWLEQPGVKEAQRKKARERTARNRARMKAVMDTLTSASVSDSLSRQHNDNDTQSPLPDNVTKVGSSSQSRSESPESSTCPSAPALLPDDFEFLTLPTLRMEVREWQVGWGPESAWEKNFSDDLRGVQEEGAHATDQFLKNCKYHVRKGRMILGWLRSLVQNSKGGSRCNITDRFLQVYDLSVEVLSELKFFEVKLDEYAPVVSSKKISEIRYHNTM</sequence>
<reference evidence="1" key="1">
    <citation type="journal article" date="2021" name="New Phytol.">
        <title>Evolutionary innovations through gain and loss of genes in the ectomycorrhizal Boletales.</title>
        <authorList>
            <person name="Wu G."/>
            <person name="Miyauchi S."/>
            <person name="Morin E."/>
            <person name="Kuo A."/>
            <person name="Drula E."/>
            <person name="Varga T."/>
            <person name="Kohler A."/>
            <person name="Feng B."/>
            <person name="Cao Y."/>
            <person name="Lipzen A."/>
            <person name="Daum C."/>
            <person name="Hundley H."/>
            <person name="Pangilinan J."/>
            <person name="Johnson J."/>
            <person name="Barry K."/>
            <person name="LaButti K."/>
            <person name="Ng V."/>
            <person name="Ahrendt S."/>
            <person name="Min B."/>
            <person name="Choi I.G."/>
            <person name="Park H."/>
            <person name="Plett J.M."/>
            <person name="Magnuson J."/>
            <person name="Spatafora J.W."/>
            <person name="Nagy L.G."/>
            <person name="Henrissat B."/>
            <person name="Grigoriev I.V."/>
            <person name="Yang Z.L."/>
            <person name="Xu J."/>
            <person name="Martin F.M."/>
        </authorList>
    </citation>
    <scope>NUCLEOTIDE SEQUENCE</scope>
    <source>
        <strain evidence="1">ATCC 28755</strain>
    </source>
</reference>
<proteinExistence type="predicted"/>
<dbReference type="Proteomes" id="UP000790377">
    <property type="component" value="Unassembled WGS sequence"/>
</dbReference>
<evidence type="ECO:0000313" key="1">
    <source>
        <dbReference type="EMBL" id="KAH7905912.1"/>
    </source>
</evidence>
<dbReference type="EMBL" id="MU268102">
    <property type="protein sequence ID" value="KAH7905912.1"/>
    <property type="molecule type" value="Genomic_DNA"/>
</dbReference>
<accession>A0ACB7ZZ21</accession>
<protein>
    <submittedName>
        <fullName evidence="1">Uncharacterized protein</fullName>
    </submittedName>
</protein>
<name>A0ACB7ZZ21_9AGAM</name>
<comment type="caution">
    <text evidence="1">The sequence shown here is derived from an EMBL/GenBank/DDBJ whole genome shotgun (WGS) entry which is preliminary data.</text>
</comment>